<dbReference type="Gene3D" id="3.40.50.410">
    <property type="entry name" value="von Willebrand factor, type A domain"/>
    <property type="match status" value="1"/>
</dbReference>
<dbReference type="EMBL" id="PVNK01000213">
    <property type="protein sequence ID" value="PRP92395.1"/>
    <property type="molecule type" value="Genomic_DNA"/>
</dbReference>
<gene>
    <name evidence="4" type="ORF">ENSA5_49650</name>
</gene>
<name>A0A2S9XHQ2_9BACT</name>
<comment type="caution">
    <text evidence="4">The sequence shown here is derived from an EMBL/GenBank/DDBJ whole genome shotgun (WGS) entry which is preliminary data.</text>
</comment>
<feature type="chain" id="PRO_5015640319" description="VWFA domain-containing protein" evidence="2">
    <location>
        <begin position="28"/>
        <end position="527"/>
    </location>
</feature>
<protein>
    <recommendedName>
        <fullName evidence="3">VWFA domain-containing protein</fullName>
    </recommendedName>
</protein>
<evidence type="ECO:0000313" key="5">
    <source>
        <dbReference type="Proteomes" id="UP000237968"/>
    </source>
</evidence>
<evidence type="ECO:0000259" key="3">
    <source>
        <dbReference type="PROSITE" id="PS50234"/>
    </source>
</evidence>
<keyword evidence="2" id="KW-0732">Signal</keyword>
<feature type="domain" description="VWFA" evidence="3">
    <location>
        <begin position="196"/>
        <end position="371"/>
    </location>
</feature>
<dbReference type="PROSITE" id="PS50234">
    <property type="entry name" value="VWFA"/>
    <property type="match status" value="1"/>
</dbReference>
<accession>A0A2S9XHQ2</accession>
<evidence type="ECO:0000256" key="2">
    <source>
        <dbReference type="SAM" id="SignalP"/>
    </source>
</evidence>
<evidence type="ECO:0000313" key="4">
    <source>
        <dbReference type="EMBL" id="PRP92395.1"/>
    </source>
</evidence>
<dbReference type="Proteomes" id="UP000237968">
    <property type="component" value="Unassembled WGS sequence"/>
</dbReference>
<keyword evidence="5" id="KW-1185">Reference proteome</keyword>
<dbReference type="InterPro" id="IPR002035">
    <property type="entry name" value="VWF_A"/>
</dbReference>
<reference evidence="4 5" key="1">
    <citation type="submission" date="2018-03" db="EMBL/GenBank/DDBJ databases">
        <title>Draft Genome Sequences of the Obligatory Marine Myxobacteria Enhygromyxa salina SWB005.</title>
        <authorList>
            <person name="Poehlein A."/>
            <person name="Moghaddam J.A."/>
            <person name="Harms H."/>
            <person name="Alanjari M."/>
            <person name="Koenig G.M."/>
            <person name="Daniel R."/>
            <person name="Schaeberle T.F."/>
        </authorList>
    </citation>
    <scope>NUCLEOTIDE SEQUENCE [LARGE SCALE GENOMIC DNA]</scope>
    <source>
        <strain evidence="4 5">SWB005</strain>
    </source>
</reference>
<feature type="signal peptide" evidence="2">
    <location>
        <begin position="1"/>
        <end position="27"/>
    </location>
</feature>
<evidence type="ECO:0000256" key="1">
    <source>
        <dbReference type="SAM" id="MobiDB-lite"/>
    </source>
</evidence>
<sequence length="527" mass="55700">MRSLSQTSRSLAAAFVLALAASGCSFADSATLEQAGDAAGGEHDSGDGDGDGDGDGSNDESDGGDTGEADTGEPGTGDEDPGPSFDDPELDLDLCDPNAEQTIAYDLTEAKVEASPALVRESVLFGAGVVPPIPLSARPFLNHYDFDYAPAQGWEPELSGELWASPVVNIDAPQRYRLQYAVRGPEMSGGERLPVDLAIVVDLGASMSGEPVLLAEEALAALESALIPGDRVTLIAAADTPILLGTTKIEAQGTTPLTGRVEQHDQASQADVAAALTLAYDTLTPVWEGQGQQRVVLISNGHFASGDALASIVEDHAIDRRYLICVGVGDPMQFDDALIRGLAHEGRGSMLFARDAEQLWLELDKEFTANMIAAATELEVTLTLPPGLAVRERDPHLGMDSSEPRLAMLAPNDALVFHHQLEACSELSEDAIIEVTIEWTDALANEAKQAVWQLPVTELGEGSLRGHKGAATMAYARVLRSFRDGVDPAENYGAVLDAISYISDALELMPEDPDLLEMSSVVAQLSK</sequence>
<feature type="compositionally biased region" description="Acidic residues" evidence="1">
    <location>
        <begin position="47"/>
        <end position="94"/>
    </location>
</feature>
<feature type="region of interest" description="Disordered" evidence="1">
    <location>
        <begin position="34"/>
        <end position="94"/>
    </location>
</feature>
<dbReference type="InterPro" id="IPR036465">
    <property type="entry name" value="vWFA_dom_sf"/>
</dbReference>
<organism evidence="4 5">
    <name type="scientific">Enhygromyxa salina</name>
    <dbReference type="NCBI Taxonomy" id="215803"/>
    <lineage>
        <taxon>Bacteria</taxon>
        <taxon>Pseudomonadati</taxon>
        <taxon>Myxococcota</taxon>
        <taxon>Polyangia</taxon>
        <taxon>Nannocystales</taxon>
        <taxon>Nannocystaceae</taxon>
        <taxon>Enhygromyxa</taxon>
    </lineage>
</organism>
<dbReference type="AlphaFoldDB" id="A0A2S9XHQ2"/>
<proteinExistence type="predicted"/>
<dbReference type="SUPFAM" id="SSF53300">
    <property type="entry name" value="vWA-like"/>
    <property type="match status" value="1"/>
</dbReference>
<dbReference type="RefSeq" id="WP_181198118.1">
    <property type="nucleotide sequence ID" value="NZ_PVNK01000213.1"/>
</dbReference>
<dbReference type="PROSITE" id="PS51257">
    <property type="entry name" value="PROKAR_LIPOPROTEIN"/>
    <property type="match status" value="1"/>
</dbReference>
<dbReference type="Pfam" id="PF13519">
    <property type="entry name" value="VWA_2"/>
    <property type="match status" value="1"/>
</dbReference>